<reference evidence="1 2" key="1">
    <citation type="journal article" date="2018" name="Front. Plant Sci.">
        <title>Red Clover (Trifolium pratense) and Zigzag Clover (T. medium) - A Picture of Genomic Similarities and Differences.</title>
        <authorList>
            <person name="Dluhosova J."/>
            <person name="Istvanek J."/>
            <person name="Nedelnik J."/>
            <person name="Repkova J."/>
        </authorList>
    </citation>
    <scope>NUCLEOTIDE SEQUENCE [LARGE SCALE GENOMIC DNA]</scope>
    <source>
        <strain evidence="2">cv. 10/8</strain>
        <tissue evidence="1">Leaf</tissue>
    </source>
</reference>
<feature type="non-terminal residue" evidence="1">
    <location>
        <position position="29"/>
    </location>
</feature>
<accession>A0A392T3M6</accession>
<evidence type="ECO:0000313" key="2">
    <source>
        <dbReference type="Proteomes" id="UP000265520"/>
    </source>
</evidence>
<dbReference type="AlphaFoldDB" id="A0A392T3M6"/>
<evidence type="ECO:0000313" key="1">
    <source>
        <dbReference type="EMBL" id="MCI55688.1"/>
    </source>
</evidence>
<dbReference type="Proteomes" id="UP000265520">
    <property type="component" value="Unassembled WGS sequence"/>
</dbReference>
<keyword evidence="2" id="KW-1185">Reference proteome</keyword>
<name>A0A392T3M6_9FABA</name>
<protein>
    <submittedName>
        <fullName evidence="1">Uncharacterized protein</fullName>
    </submittedName>
</protein>
<organism evidence="1 2">
    <name type="scientific">Trifolium medium</name>
    <dbReference type="NCBI Taxonomy" id="97028"/>
    <lineage>
        <taxon>Eukaryota</taxon>
        <taxon>Viridiplantae</taxon>
        <taxon>Streptophyta</taxon>
        <taxon>Embryophyta</taxon>
        <taxon>Tracheophyta</taxon>
        <taxon>Spermatophyta</taxon>
        <taxon>Magnoliopsida</taxon>
        <taxon>eudicotyledons</taxon>
        <taxon>Gunneridae</taxon>
        <taxon>Pentapetalae</taxon>
        <taxon>rosids</taxon>
        <taxon>fabids</taxon>
        <taxon>Fabales</taxon>
        <taxon>Fabaceae</taxon>
        <taxon>Papilionoideae</taxon>
        <taxon>50 kb inversion clade</taxon>
        <taxon>NPAAA clade</taxon>
        <taxon>Hologalegina</taxon>
        <taxon>IRL clade</taxon>
        <taxon>Trifolieae</taxon>
        <taxon>Trifolium</taxon>
    </lineage>
</organism>
<dbReference type="EMBL" id="LXQA010500116">
    <property type="protein sequence ID" value="MCI55688.1"/>
    <property type="molecule type" value="Genomic_DNA"/>
</dbReference>
<comment type="caution">
    <text evidence="1">The sequence shown here is derived from an EMBL/GenBank/DDBJ whole genome shotgun (WGS) entry which is preliminary data.</text>
</comment>
<sequence length="29" mass="3308">MSSIFTLAQLHHELHPHVIPPPRDLHGQV</sequence>
<proteinExistence type="predicted"/>